<protein>
    <submittedName>
        <fullName evidence="1">Uncharacterized protein</fullName>
    </submittedName>
</protein>
<reference evidence="1" key="1">
    <citation type="submission" date="2023-10" db="EMBL/GenBank/DDBJ databases">
        <title>Chromosome-level genome of the transformable northern wattle, Acacia crassicarpa.</title>
        <authorList>
            <person name="Massaro I."/>
            <person name="Sinha N.R."/>
            <person name="Poethig S."/>
            <person name="Leichty A.R."/>
        </authorList>
    </citation>
    <scope>NUCLEOTIDE SEQUENCE</scope>
    <source>
        <strain evidence="1">Acra3RX</strain>
        <tissue evidence="1">Leaf</tissue>
    </source>
</reference>
<keyword evidence="2" id="KW-1185">Reference proteome</keyword>
<evidence type="ECO:0000313" key="1">
    <source>
        <dbReference type="EMBL" id="KAK4275944.1"/>
    </source>
</evidence>
<gene>
    <name evidence="1" type="ORF">QN277_018954</name>
</gene>
<proteinExistence type="predicted"/>
<name>A0AAE1KIF1_9FABA</name>
<dbReference type="AlphaFoldDB" id="A0AAE1KIF1"/>
<dbReference type="Proteomes" id="UP001293593">
    <property type="component" value="Unassembled WGS sequence"/>
</dbReference>
<sequence length="66" mass="7832">MEYFDHCQNFCRTKRQPGPHEINSCSTCGKILSDKLSRILLKKKHSERGREIIQQKITKKMKEKLN</sequence>
<comment type="caution">
    <text evidence="1">The sequence shown here is derived from an EMBL/GenBank/DDBJ whole genome shotgun (WGS) entry which is preliminary data.</text>
</comment>
<accession>A0AAE1KIF1</accession>
<dbReference type="EMBL" id="JAWXYG010000004">
    <property type="protein sequence ID" value="KAK4275944.1"/>
    <property type="molecule type" value="Genomic_DNA"/>
</dbReference>
<organism evidence="1 2">
    <name type="scientific">Acacia crassicarpa</name>
    <name type="common">northern wattle</name>
    <dbReference type="NCBI Taxonomy" id="499986"/>
    <lineage>
        <taxon>Eukaryota</taxon>
        <taxon>Viridiplantae</taxon>
        <taxon>Streptophyta</taxon>
        <taxon>Embryophyta</taxon>
        <taxon>Tracheophyta</taxon>
        <taxon>Spermatophyta</taxon>
        <taxon>Magnoliopsida</taxon>
        <taxon>eudicotyledons</taxon>
        <taxon>Gunneridae</taxon>
        <taxon>Pentapetalae</taxon>
        <taxon>rosids</taxon>
        <taxon>fabids</taxon>
        <taxon>Fabales</taxon>
        <taxon>Fabaceae</taxon>
        <taxon>Caesalpinioideae</taxon>
        <taxon>mimosoid clade</taxon>
        <taxon>Acacieae</taxon>
        <taxon>Acacia</taxon>
    </lineage>
</organism>
<evidence type="ECO:0000313" key="2">
    <source>
        <dbReference type="Proteomes" id="UP001293593"/>
    </source>
</evidence>